<organism evidence="1 2">
    <name type="scientific">Alkalibacillus haloalkaliphilus</name>
    <dbReference type="NCBI Taxonomy" id="94136"/>
    <lineage>
        <taxon>Bacteria</taxon>
        <taxon>Bacillati</taxon>
        <taxon>Bacillota</taxon>
        <taxon>Bacilli</taxon>
        <taxon>Bacillales</taxon>
        <taxon>Bacillaceae</taxon>
        <taxon>Alkalibacillus</taxon>
    </lineage>
</organism>
<accession>A0A511W6Z6</accession>
<proteinExistence type="predicted"/>
<dbReference type="OrthoDB" id="512570at2"/>
<dbReference type="PANTHER" id="PTHR48100:SF1">
    <property type="entry name" value="HISTIDINE PHOSPHATASE FAMILY PROTEIN-RELATED"/>
    <property type="match status" value="1"/>
</dbReference>
<sequence length="178" mass="20682">MTKNIYIVRHCKAEGQEPQAQLTTLGEMQARELVEFFKDYQIDRIVSSPYIRAVGTIEPYAQKYNMPIEIDRRIAERLMSKQLLSSWMDQLESQFPLADLNPIDRISSEDKRTRAVQAIQDIESRDEENTVIISHGGVIPLILDHYYSGSRFHRLTNPDVHLLTLDGKRTKVNRIWVP</sequence>
<dbReference type="InterPro" id="IPR013078">
    <property type="entry name" value="His_Pase_superF_clade-1"/>
</dbReference>
<dbReference type="InterPro" id="IPR050275">
    <property type="entry name" value="PGM_Phosphatase"/>
</dbReference>
<dbReference type="AlphaFoldDB" id="A0A511W6Z6"/>
<dbReference type="PANTHER" id="PTHR48100">
    <property type="entry name" value="BROAD-SPECIFICITY PHOSPHATASE YOR283W-RELATED"/>
    <property type="match status" value="1"/>
</dbReference>
<evidence type="ECO:0000313" key="2">
    <source>
        <dbReference type="Proteomes" id="UP000321440"/>
    </source>
</evidence>
<dbReference type="Proteomes" id="UP000321440">
    <property type="component" value="Unassembled WGS sequence"/>
</dbReference>
<comment type="caution">
    <text evidence="1">The sequence shown here is derived from an EMBL/GenBank/DDBJ whole genome shotgun (WGS) entry which is preliminary data.</text>
</comment>
<dbReference type="Pfam" id="PF00300">
    <property type="entry name" value="His_Phos_1"/>
    <property type="match status" value="1"/>
</dbReference>
<keyword evidence="2" id="KW-1185">Reference proteome</keyword>
<dbReference type="Gene3D" id="3.40.50.1240">
    <property type="entry name" value="Phosphoglycerate mutase-like"/>
    <property type="match status" value="1"/>
</dbReference>
<dbReference type="SMART" id="SM00855">
    <property type="entry name" value="PGAM"/>
    <property type="match status" value="1"/>
</dbReference>
<dbReference type="CDD" id="cd07067">
    <property type="entry name" value="HP_PGM_like"/>
    <property type="match status" value="1"/>
</dbReference>
<protein>
    <submittedName>
        <fullName evidence="1">Phosphoglycerate mutase</fullName>
    </submittedName>
</protein>
<dbReference type="RefSeq" id="WP_146818072.1">
    <property type="nucleotide sequence ID" value="NZ_BJYA01000019.1"/>
</dbReference>
<dbReference type="EMBL" id="BJYA01000019">
    <property type="protein sequence ID" value="GEN46870.1"/>
    <property type="molecule type" value="Genomic_DNA"/>
</dbReference>
<dbReference type="InterPro" id="IPR029033">
    <property type="entry name" value="His_PPase_superfam"/>
</dbReference>
<name>A0A511W6Z6_9BACI</name>
<gene>
    <name evidence="1" type="ORF">AHA02nite_26460</name>
</gene>
<reference evidence="1 2" key="1">
    <citation type="submission" date="2019-07" db="EMBL/GenBank/DDBJ databases">
        <title>Whole genome shotgun sequence of Alkalibacillus haloalkaliphilus NBRC 103110.</title>
        <authorList>
            <person name="Hosoyama A."/>
            <person name="Uohara A."/>
            <person name="Ohji S."/>
            <person name="Ichikawa N."/>
        </authorList>
    </citation>
    <scope>NUCLEOTIDE SEQUENCE [LARGE SCALE GENOMIC DNA]</scope>
    <source>
        <strain evidence="1 2">NBRC 103110</strain>
    </source>
</reference>
<dbReference type="SUPFAM" id="SSF53254">
    <property type="entry name" value="Phosphoglycerate mutase-like"/>
    <property type="match status" value="1"/>
</dbReference>
<evidence type="ECO:0000313" key="1">
    <source>
        <dbReference type="EMBL" id="GEN46870.1"/>
    </source>
</evidence>
<dbReference type="GO" id="GO:0005737">
    <property type="term" value="C:cytoplasm"/>
    <property type="evidence" value="ECO:0007669"/>
    <property type="project" value="TreeGrafter"/>
</dbReference>
<dbReference type="GO" id="GO:0016791">
    <property type="term" value="F:phosphatase activity"/>
    <property type="evidence" value="ECO:0007669"/>
    <property type="project" value="TreeGrafter"/>
</dbReference>